<comment type="caution">
    <text evidence="2">The sequence shown here is derived from an EMBL/GenBank/DDBJ whole genome shotgun (WGS) entry which is preliminary data.</text>
</comment>
<dbReference type="EMBL" id="BONZ01000003">
    <property type="protein sequence ID" value="GIH12074.1"/>
    <property type="molecule type" value="Genomic_DNA"/>
</dbReference>
<accession>A0A8J3QJC5</accession>
<protein>
    <submittedName>
        <fullName evidence="2">Uncharacterized protein</fullName>
    </submittedName>
</protein>
<evidence type="ECO:0000313" key="2">
    <source>
        <dbReference type="EMBL" id="GIH12074.1"/>
    </source>
</evidence>
<dbReference type="Proteomes" id="UP000642748">
    <property type="component" value="Unassembled WGS sequence"/>
</dbReference>
<feature type="region of interest" description="Disordered" evidence="1">
    <location>
        <begin position="62"/>
        <end position="85"/>
    </location>
</feature>
<feature type="compositionally biased region" description="Basic and acidic residues" evidence="1">
    <location>
        <begin position="1"/>
        <end position="10"/>
    </location>
</feature>
<gene>
    <name evidence="2" type="ORF">Raf01_02460</name>
</gene>
<dbReference type="AlphaFoldDB" id="A0A8J3QJC5"/>
<feature type="compositionally biased region" description="Basic and acidic residues" evidence="1">
    <location>
        <begin position="72"/>
        <end position="85"/>
    </location>
</feature>
<organism evidence="2 3">
    <name type="scientific">Rugosimonospora africana</name>
    <dbReference type="NCBI Taxonomy" id="556532"/>
    <lineage>
        <taxon>Bacteria</taxon>
        <taxon>Bacillati</taxon>
        <taxon>Actinomycetota</taxon>
        <taxon>Actinomycetes</taxon>
        <taxon>Micromonosporales</taxon>
        <taxon>Micromonosporaceae</taxon>
        <taxon>Rugosimonospora</taxon>
    </lineage>
</organism>
<feature type="region of interest" description="Disordered" evidence="1">
    <location>
        <begin position="1"/>
        <end position="27"/>
    </location>
</feature>
<reference evidence="2" key="1">
    <citation type="submission" date="2021-01" db="EMBL/GenBank/DDBJ databases">
        <title>Whole genome shotgun sequence of Rugosimonospora africana NBRC 104875.</title>
        <authorList>
            <person name="Komaki H."/>
            <person name="Tamura T."/>
        </authorList>
    </citation>
    <scope>NUCLEOTIDE SEQUENCE</scope>
    <source>
        <strain evidence="2">NBRC 104875</strain>
    </source>
</reference>
<name>A0A8J3QJC5_9ACTN</name>
<keyword evidence="3" id="KW-1185">Reference proteome</keyword>
<evidence type="ECO:0000256" key="1">
    <source>
        <dbReference type="SAM" id="MobiDB-lite"/>
    </source>
</evidence>
<evidence type="ECO:0000313" key="3">
    <source>
        <dbReference type="Proteomes" id="UP000642748"/>
    </source>
</evidence>
<sequence>MTRPASDRGLLRTPGCFGPGPPTDRKESALKVIGAGDVGDSAGTGRNLANTIVETSTYLTLFGGGRRTTGTNRERSPIIDRQDKP</sequence>
<proteinExistence type="predicted"/>